<dbReference type="InterPro" id="IPR024078">
    <property type="entry name" value="LmbE-like_dom_sf"/>
</dbReference>
<protein>
    <submittedName>
        <fullName evidence="1">GlcNAc-PI de-N-acetylase</fullName>
    </submittedName>
</protein>
<dbReference type="Pfam" id="PF02585">
    <property type="entry name" value="PIG-L"/>
    <property type="match status" value="1"/>
</dbReference>
<gene>
    <name evidence="1" type="ORF">GCM10010913_46350</name>
</gene>
<evidence type="ECO:0000313" key="2">
    <source>
        <dbReference type="Proteomes" id="UP000608420"/>
    </source>
</evidence>
<dbReference type="Gene3D" id="3.40.50.10320">
    <property type="entry name" value="LmbE-like"/>
    <property type="match status" value="1"/>
</dbReference>
<evidence type="ECO:0000313" key="1">
    <source>
        <dbReference type="EMBL" id="GGG18970.1"/>
    </source>
</evidence>
<name>A0ABQ1W7X4_9BACL</name>
<keyword evidence="2" id="KW-1185">Reference proteome</keyword>
<comment type="caution">
    <text evidence="1">The sequence shown here is derived from an EMBL/GenBank/DDBJ whole genome shotgun (WGS) entry which is preliminary data.</text>
</comment>
<dbReference type="PANTHER" id="PTHR12993:SF30">
    <property type="entry name" value="N-ACETYL-ALPHA-D-GLUCOSAMINYL L-MALATE DEACETYLASE 1"/>
    <property type="match status" value="1"/>
</dbReference>
<organism evidence="1 2">
    <name type="scientific">Paenibacillus aceti</name>
    <dbReference type="NCBI Taxonomy" id="1820010"/>
    <lineage>
        <taxon>Bacteria</taxon>
        <taxon>Bacillati</taxon>
        <taxon>Bacillota</taxon>
        <taxon>Bacilli</taxon>
        <taxon>Bacillales</taxon>
        <taxon>Paenibacillaceae</taxon>
        <taxon>Paenibacillus</taxon>
    </lineage>
</organism>
<accession>A0ABQ1W7X4</accession>
<reference evidence="2" key="1">
    <citation type="journal article" date="2019" name="Int. J. Syst. Evol. Microbiol.">
        <title>The Global Catalogue of Microorganisms (GCM) 10K type strain sequencing project: providing services to taxonomists for standard genome sequencing and annotation.</title>
        <authorList>
            <consortium name="The Broad Institute Genomics Platform"/>
            <consortium name="The Broad Institute Genome Sequencing Center for Infectious Disease"/>
            <person name="Wu L."/>
            <person name="Ma J."/>
        </authorList>
    </citation>
    <scope>NUCLEOTIDE SEQUENCE [LARGE SCALE GENOMIC DNA]</scope>
    <source>
        <strain evidence="2">CGMCC 1.15420</strain>
    </source>
</reference>
<dbReference type="PANTHER" id="PTHR12993">
    <property type="entry name" value="N-ACETYLGLUCOSAMINYL-PHOSPHATIDYLINOSITOL DE-N-ACETYLASE-RELATED"/>
    <property type="match status" value="1"/>
</dbReference>
<sequence>MKRVLILTAHPDDAEIAMGGTILKLVDKGCIIKNIIVSIPNNVDIRKIETKMSSEFMGIDYEFFDTNFPCGVEQISKYELVSKLDGYIAVFNPDAIFTHWNKDSHQDHRILSESVISCFRKHKFDLYYFEQTNQSNFIKSNEFTPNVYVDITDYLENKVKAFSMHQSQLKGYMAHYLQDLIKLAEWRGYQMNAKYAETFQLVNKKEII</sequence>
<proteinExistence type="predicted"/>
<dbReference type="EMBL" id="BMIW01000054">
    <property type="protein sequence ID" value="GGG18970.1"/>
    <property type="molecule type" value="Genomic_DNA"/>
</dbReference>
<dbReference type="InterPro" id="IPR003737">
    <property type="entry name" value="GlcNAc_PI_deacetylase-related"/>
</dbReference>
<dbReference type="SUPFAM" id="SSF102588">
    <property type="entry name" value="LmbE-like"/>
    <property type="match status" value="1"/>
</dbReference>
<dbReference type="Proteomes" id="UP000608420">
    <property type="component" value="Unassembled WGS sequence"/>
</dbReference>
<dbReference type="RefSeq" id="WP_120460091.1">
    <property type="nucleotide sequence ID" value="NZ_BMIW01000054.1"/>
</dbReference>